<feature type="signal peptide" evidence="5">
    <location>
        <begin position="1"/>
        <end position="22"/>
    </location>
</feature>
<dbReference type="EMBL" id="JABEVU030000001">
    <property type="protein sequence ID" value="MDB0581111.1"/>
    <property type="molecule type" value="Genomic_DNA"/>
</dbReference>
<evidence type="ECO:0000313" key="9">
    <source>
        <dbReference type="Proteomes" id="UP000031546"/>
    </source>
</evidence>
<dbReference type="PANTHER" id="PTHR30532">
    <property type="entry name" value="IRON III DICITRATE-BINDING PERIPLASMIC PROTEIN"/>
    <property type="match status" value="1"/>
</dbReference>
<dbReference type="EMBL" id="JXII01000008">
    <property type="protein sequence ID" value="KIH70300.1"/>
    <property type="molecule type" value="Genomic_DNA"/>
</dbReference>
<dbReference type="GO" id="GO:0030288">
    <property type="term" value="C:outer membrane-bounded periplasmic space"/>
    <property type="evidence" value="ECO:0007669"/>
    <property type="project" value="TreeGrafter"/>
</dbReference>
<reference evidence="10" key="2">
    <citation type="submission" date="2020-04" db="EMBL/GenBank/DDBJ databases">
        <title>Genome analysis and biological profiling of marine Cellulosimicrobium funkei MOSEL-ME6.</title>
        <authorList>
            <person name="Tanveer F."/>
            <person name="Xie Y."/>
            <person name="Shinwari Z.K."/>
        </authorList>
    </citation>
    <scope>NUCLEOTIDE SEQUENCE [LARGE SCALE GENOMIC DNA]</scope>
    <source>
        <strain evidence="10">MOSEL-ME25</strain>
    </source>
</reference>
<accession>A0A0C2H932</accession>
<dbReference type="Proteomes" id="UP000031546">
    <property type="component" value="Unassembled WGS sequence"/>
</dbReference>
<dbReference type="RefSeq" id="WP_040106507.1">
    <property type="nucleotide sequence ID" value="NZ_JABEVU030000001.1"/>
</dbReference>
<gene>
    <name evidence="8" type="ORF">F7P68_0011275</name>
    <name evidence="7" type="ORF">SN16_09865</name>
</gene>
<keyword evidence="4 5" id="KW-0732">Signal</keyword>
<comment type="caution">
    <text evidence="7">The sequence shown here is derived from an EMBL/GenBank/DDBJ whole genome shotgun (WGS) entry which is preliminary data.</text>
</comment>
<comment type="similarity">
    <text evidence="2">Belongs to the bacterial solute-binding protein 8 family.</text>
</comment>
<dbReference type="AlphaFoldDB" id="A0A0C2H932"/>
<evidence type="ECO:0000313" key="7">
    <source>
        <dbReference type="EMBL" id="KIH70300.1"/>
    </source>
</evidence>
<keyword evidence="3" id="KW-0813">Transport</keyword>
<comment type="subcellular location">
    <subcellularLocation>
        <location evidence="1">Cell envelope</location>
    </subcellularLocation>
</comment>
<keyword evidence="10" id="KW-1185">Reference proteome</keyword>
<feature type="chain" id="PRO_5002161607" evidence="5">
    <location>
        <begin position="23"/>
        <end position="305"/>
    </location>
</feature>
<dbReference type="PROSITE" id="PS50983">
    <property type="entry name" value="FE_B12_PBP"/>
    <property type="match status" value="1"/>
</dbReference>
<dbReference type="OrthoDB" id="2387806at2"/>
<reference evidence="8" key="3">
    <citation type="submission" date="2020-04" db="EMBL/GenBank/DDBJ databases">
        <authorList>
            <person name="Tanveer F."/>
            <person name="Xie Y."/>
            <person name="Shinwari Z.K."/>
        </authorList>
    </citation>
    <scope>NUCLEOTIDE SEQUENCE</scope>
    <source>
        <strain evidence="8">MOSEL-ME25</strain>
    </source>
</reference>
<evidence type="ECO:0000313" key="8">
    <source>
        <dbReference type="EMBL" id="MDB0581111.1"/>
    </source>
</evidence>
<dbReference type="Gene3D" id="3.40.50.1980">
    <property type="entry name" value="Nitrogenase molybdenum iron protein domain"/>
    <property type="match status" value="2"/>
</dbReference>
<evidence type="ECO:0000259" key="6">
    <source>
        <dbReference type="PROSITE" id="PS50983"/>
    </source>
</evidence>
<sequence>MKTRLVLMVLLIGVLSACSSFRETGVSEDGSVRQIMTEHTEEIEIPAEPERVVLLRPIDAGNASLLGGNVAGVVDAVRDTRLAEEVLEEDVAYLEHGDIEALKALDPDLIITFTPDDHLFEYQEIAPTVQINYSTAAFSPFRDKLYLAHLYNLGVILNRQEEAEALGDEWMEETTRLQREVGGLTADRKALVLVEGPDSYYIYGRHSAFGTEAVYDVLGFQMDEDLEEALEDGPVEVSIDDLSGYEADHVFVNTRQQDDGLDTEIAQVMGIDEENVIMQDYDDYRLNDLISIEMQAEDIIERIKP</sequence>
<proteinExistence type="inferred from homology"/>
<name>A0A0C2H932_9STAP</name>
<reference evidence="8 10" key="4">
    <citation type="submission" date="2022-12" db="EMBL/GenBank/DDBJ databases">
        <title>Genome analysis and biological profiling of marine Salinicoccus roseus MOSEL-ME25.</title>
        <authorList>
            <person name="Mirza F.T."/>
            <person name="Xie Y."/>
            <person name="Shinwari Z.K."/>
        </authorList>
    </citation>
    <scope>NUCLEOTIDE SEQUENCE [LARGE SCALE GENOMIC DNA]</scope>
    <source>
        <strain evidence="8 10">MOSEL-ME25</strain>
    </source>
</reference>
<dbReference type="InterPro" id="IPR051313">
    <property type="entry name" value="Bact_iron-sidero_bind"/>
</dbReference>
<evidence type="ECO:0000313" key="10">
    <source>
        <dbReference type="Proteomes" id="UP000527860"/>
    </source>
</evidence>
<evidence type="ECO:0000256" key="2">
    <source>
        <dbReference type="ARBA" id="ARBA00008814"/>
    </source>
</evidence>
<organism evidence="7 9">
    <name type="scientific">Salinicoccus roseus</name>
    <dbReference type="NCBI Taxonomy" id="45670"/>
    <lineage>
        <taxon>Bacteria</taxon>
        <taxon>Bacillati</taxon>
        <taxon>Bacillota</taxon>
        <taxon>Bacilli</taxon>
        <taxon>Bacillales</taxon>
        <taxon>Staphylococcaceae</taxon>
        <taxon>Salinicoccus</taxon>
    </lineage>
</organism>
<dbReference type="PANTHER" id="PTHR30532:SF26">
    <property type="entry name" value="IRON(3+)-HYDROXAMATE-BINDING PROTEIN FHUD"/>
    <property type="match status" value="1"/>
</dbReference>
<dbReference type="SUPFAM" id="SSF53807">
    <property type="entry name" value="Helical backbone' metal receptor"/>
    <property type="match status" value="1"/>
</dbReference>
<dbReference type="PROSITE" id="PS51257">
    <property type="entry name" value="PROKAR_LIPOPROTEIN"/>
    <property type="match status" value="1"/>
</dbReference>
<evidence type="ECO:0000256" key="5">
    <source>
        <dbReference type="SAM" id="SignalP"/>
    </source>
</evidence>
<dbReference type="GeneID" id="77845863"/>
<reference evidence="7 9" key="1">
    <citation type="submission" date="2015-01" db="EMBL/GenBank/DDBJ databases">
        <title>Genome sequences of high lactate-tolerant strain Salinicoccus roseus W12 with industrial interest.</title>
        <authorList>
            <person name="Wang H."/>
            <person name="Yu B."/>
        </authorList>
    </citation>
    <scope>NUCLEOTIDE SEQUENCE [LARGE SCALE GENOMIC DNA]</scope>
    <source>
        <strain evidence="7 9">W12</strain>
    </source>
</reference>
<evidence type="ECO:0000256" key="4">
    <source>
        <dbReference type="ARBA" id="ARBA00022729"/>
    </source>
</evidence>
<dbReference type="InterPro" id="IPR002491">
    <property type="entry name" value="ABC_transptr_periplasmic_BD"/>
</dbReference>
<feature type="domain" description="Fe/B12 periplasmic-binding" evidence="6">
    <location>
        <begin position="51"/>
        <end position="305"/>
    </location>
</feature>
<evidence type="ECO:0000256" key="1">
    <source>
        <dbReference type="ARBA" id="ARBA00004196"/>
    </source>
</evidence>
<dbReference type="Proteomes" id="UP000527860">
    <property type="component" value="Unassembled WGS sequence"/>
</dbReference>
<dbReference type="GO" id="GO:1901678">
    <property type="term" value="P:iron coordination entity transport"/>
    <property type="evidence" value="ECO:0007669"/>
    <property type="project" value="UniProtKB-ARBA"/>
</dbReference>
<dbReference type="STRING" id="45670.SN16_09865"/>
<protein>
    <submittedName>
        <fullName evidence="8">ABC transporter substrate-binding protein</fullName>
    </submittedName>
</protein>
<evidence type="ECO:0000256" key="3">
    <source>
        <dbReference type="ARBA" id="ARBA00022448"/>
    </source>
</evidence>
<dbReference type="Pfam" id="PF01497">
    <property type="entry name" value="Peripla_BP_2"/>
    <property type="match status" value="1"/>
</dbReference>